<evidence type="ECO:0000313" key="4">
    <source>
        <dbReference type="Proteomes" id="UP001597213"/>
    </source>
</evidence>
<organism evidence="3 4">
    <name type="scientific">Paracoccus pacificus</name>
    <dbReference type="NCBI Taxonomy" id="1463598"/>
    <lineage>
        <taxon>Bacteria</taxon>
        <taxon>Pseudomonadati</taxon>
        <taxon>Pseudomonadota</taxon>
        <taxon>Alphaproteobacteria</taxon>
        <taxon>Rhodobacterales</taxon>
        <taxon>Paracoccaceae</taxon>
        <taxon>Paracoccus</taxon>
    </lineage>
</organism>
<feature type="compositionally biased region" description="Gly residues" evidence="1">
    <location>
        <begin position="19"/>
        <end position="28"/>
    </location>
</feature>
<keyword evidence="2" id="KW-0472">Membrane</keyword>
<comment type="caution">
    <text evidence="3">The sequence shown here is derived from an EMBL/GenBank/DDBJ whole genome shotgun (WGS) entry which is preliminary data.</text>
</comment>
<evidence type="ECO:0000256" key="1">
    <source>
        <dbReference type="SAM" id="MobiDB-lite"/>
    </source>
</evidence>
<name>A0ABW4RAK1_9RHOB</name>
<dbReference type="RefSeq" id="WP_379144217.1">
    <property type="nucleotide sequence ID" value="NZ_JBHUEN010000043.1"/>
</dbReference>
<keyword evidence="2" id="KW-0812">Transmembrane</keyword>
<feature type="transmembrane region" description="Helical" evidence="2">
    <location>
        <begin position="251"/>
        <end position="272"/>
    </location>
</feature>
<evidence type="ECO:0000256" key="2">
    <source>
        <dbReference type="SAM" id="Phobius"/>
    </source>
</evidence>
<feature type="region of interest" description="Disordered" evidence="1">
    <location>
        <begin position="1"/>
        <end position="29"/>
    </location>
</feature>
<proteinExistence type="predicted"/>
<sequence length="462" mass="48636">MTDISGPADKPARHPGADPAGGGAGKPGRAGRVLAAQRVHKTPATPPRFSQPVRQVFLMLVVLGAVIAGGWFAYGKIYPIFQINPWLNGVILSVFVIGVLACFWQVAQLINSVSWIERFAARRSSASVAGVATVSPEELAGPGHAPRLLAPLAALLGPRGPVGGVISASSAGSILESVATRVEEARDITRYISNLLIFLGLLGTFYGLSNTVPGVVDTIRALAPQDGETGAQVFDKLMTGLETQLGGMGTAFSSSLLGLFGSLVVGLLELFANHGQNRFYRELEEWLSSFTRLGIAGDGVDGLDQASVAGVLDQMTAHLNVMAQQAELRDRAAAEADQRMADMAAGIELIARVQDAAPVAAAIDRVSAGQSRLIEISEAQTESVSEMLRKGSFDDPESRMRLRSIDVQMLQLLEELTAARQTRAGDGGADVARLTEAVERLTATLNALTVESDAGNSDRTDG</sequence>
<reference evidence="4" key="1">
    <citation type="journal article" date="2019" name="Int. J. Syst. Evol. Microbiol.">
        <title>The Global Catalogue of Microorganisms (GCM) 10K type strain sequencing project: providing services to taxonomists for standard genome sequencing and annotation.</title>
        <authorList>
            <consortium name="The Broad Institute Genomics Platform"/>
            <consortium name="The Broad Institute Genome Sequencing Center for Infectious Disease"/>
            <person name="Wu L."/>
            <person name="Ma J."/>
        </authorList>
    </citation>
    <scope>NUCLEOTIDE SEQUENCE [LARGE SCALE GENOMIC DNA]</scope>
    <source>
        <strain evidence="4">CCUG 56029</strain>
    </source>
</reference>
<evidence type="ECO:0000313" key="3">
    <source>
        <dbReference type="EMBL" id="MFD1883142.1"/>
    </source>
</evidence>
<keyword evidence="2" id="KW-1133">Transmembrane helix</keyword>
<dbReference type="Proteomes" id="UP001597213">
    <property type="component" value="Unassembled WGS sequence"/>
</dbReference>
<accession>A0ABW4RAK1</accession>
<feature type="transmembrane region" description="Helical" evidence="2">
    <location>
        <begin position="191"/>
        <end position="208"/>
    </location>
</feature>
<feature type="transmembrane region" description="Helical" evidence="2">
    <location>
        <begin position="86"/>
        <end position="107"/>
    </location>
</feature>
<feature type="transmembrane region" description="Helical" evidence="2">
    <location>
        <begin position="56"/>
        <end position="74"/>
    </location>
</feature>
<keyword evidence="4" id="KW-1185">Reference proteome</keyword>
<dbReference type="EMBL" id="JBHUEN010000043">
    <property type="protein sequence ID" value="MFD1883142.1"/>
    <property type="molecule type" value="Genomic_DNA"/>
</dbReference>
<protein>
    <submittedName>
        <fullName evidence="3">Biopolymer transporter ExbB</fullName>
    </submittedName>
</protein>
<gene>
    <name evidence="3" type="ORF">ACFSCT_15590</name>
</gene>